<comment type="caution">
    <text evidence="1">The sequence shown here is derived from an EMBL/GenBank/DDBJ whole genome shotgun (WGS) entry which is preliminary data.</text>
</comment>
<name>A0ABN7VM02_GIGMA</name>
<protein>
    <submittedName>
        <fullName evidence="1">4411_t:CDS:1</fullName>
    </submittedName>
</protein>
<feature type="non-terminal residue" evidence="1">
    <location>
        <position position="1"/>
    </location>
</feature>
<evidence type="ECO:0000313" key="1">
    <source>
        <dbReference type="EMBL" id="CAG8784753.1"/>
    </source>
</evidence>
<dbReference type="Proteomes" id="UP000789901">
    <property type="component" value="Unassembled WGS sequence"/>
</dbReference>
<dbReference type="EMBL" id="CAJVQB010017573">
    <property type="protein sequence ID" value="CAG8784753.1"/>
    <property type="molecule type" value="Genomic_DNA"/>
</dbReference>
<reference evidence="1 2" key="1">
    <citation type="submission" date="2021-06" db="EMBL/GenBank/DDBJ databases">
        <authorList>
            <person name="Kallberg Y."/>
            <person name="Tangrot J."/>
            <person name="Rosling A."/>
        </authorList>
    </citation>
    <scope>NUCLEOTIDE SEQUENCE [LARGE SCALE GENOMIC DNA]</scope>
    <source>
        <strain evidence="1 2">120-4 pot B 10/14</strain>
    </source>
</reference>
<proteinExistence type="predicted"/>
<evidence type="ECO:0000313" key="2">
    <source>
        <dbReference type="Proteomes" id="UP000789901"/>
    </source>
</evidence>
<accession>A0ABN7VM02</accession>
<keyword evidence="2" id="KW-1185">Reference proteome</keyword>
<organism evidence="1 2">
    <name type="scientific">Gigaspora margarita</name>
    <dbReference type="NCBI Taxonomy" id="4874"/>
    <lineage>
        <taxon>Eukaryota</taxon>
        <taxon>Fungi</taxon>
        <taxon>Fungi incertae sedis</taxon>
        <taxon>Mucoromycota</taxon>
        <taxon>Glomeromycotina</taxon>
        <taxon>Glomeromycetes</taxon>
        <taxon>Diversisporales</taxon>
        <taxon>Gigasporaceae</taxon>
        <taxon>Gigaspora</taxon>
    </lineage>
</organism>
<sequence>PVYNLVELELEDYEENGLVLDTIHDLKLFFKSLVIVLAVELQN</sequence>
<gene>
    <name evidence="1" type="ORF">GMARGA_LOCUS20250</name>
</gene>